<dbReference type="PROSITE" id="PS51257">
    <property type="entry name" value="PROKAR_LIPOPROTEIN"/>
    <property type="match status" value="1"/>
</dbReference>
<name>A0ABT4YU68_9VIBR</name>
<proteinExistence type="predicted"/>
<gene>
    <name evidence="1" type="ORF">PGX00_16320</name>
</gene>
<evidence type="ECO:0000313" key="2">
    <source>
        <dbReference type="Proteomes" id="UP001210678"/>
    </source>
</evidence>
<reference evidence="1 2" key="1">
    <citation type="submission" date="2023-01" db="EMBL/GenBank/DDBJ databases">
        <title>Vibrio sp. KJ40-1 sp.nov, isolated from marine algae.</title>
        <authorList>
            <person name="Butt M."/>
            <person name="Kim J.M.J."/>
            <person name="Jeon C.O.C."/>
        </authorList>
    </citation>
    <scope>NUCLEOTIDE SEQUENCE [LARGE SCALE GENOMIC DNA]</scope>
    <source>
        <strain evidence="1 2">KJ40-1</strain>
    </source>
</reference>
<protein>
    <submittedName>
        <fullName evidence="1">Uncharacterized protein</fullName>
    </submittedName>
</protein>
<comment type="caution">
    <text evidence="1">The sequence shown here is derived from an EMBL/GenBank/DDBJ whole genome shotgun (WGS) entry which is preliminary data.</text>
</comment>
<organism evidence="1 2">
    <name type="scientific">Vibrio algarum</name>
    <dbReference type="NCBI Taxonomy" id="3020714"/>
    <lineage>
        <taxon>Bacteria</taxon>
        <taxon>Pseudomonadati</taxon>
        <taxon>Pseudomonadota</taxon>
        <taxon>Gammaproteobacteria</taxon>
        <taxon>Vibrionales</taxon>
        <taxon>Vibrionaceae</taxon>
        <taxon>Vibrio</taxon>
    </lineage>
</organism>
<evidence type="ECO:0000313" key="1">
    <source>
        <dbReference type="EMBL" id="MDB1125120.1"/>
    </source>
</evidence>
<dbReference type="EMBL" id="JAQLOI010000003">
    <property type="protein sequence ID" value="MDB1125120.1"/>
    <property type="molecule type" value="Genomic_DNA"/>
</dbReference>
<keyword evidence="2" id="KW-1185">Reference proteome</keyword>
<accession>A0ABT4YU68</accession>
<dbReference type="Proteomes" id="UP001210678">
    <property type="component" value="Unassembled WGS sequence"/>
</dbReference>
<dbReference type="RefSeq" id="WP_272138534.1">
    <property type="nucleotide sequence ID" value="NZ_JAQLOI010000003.1"/>
</dbReference>
<sequence>MKKTLLALITGLLISGCDDDSSSSSNSISKASESEIASLVEATNYTPSATTLTDSNTLSTFNQTGIVRFDTTAQIPLYYVSSDGSSAPDSIITGFSNLEDRLGDIFTDITVITADLSVYRDTSYSNENRGNGTFDASTFNSTYGVTSGLIISEGTAYYSSEYSDDPQNMCANAASAPYDGGLTISIDPNTSLYASNAVLWVNMGNGQCDWGYEMVMHETAHTMGMFDHLDDYFGLWSDTAMNVLATLYSNAGGSEYTNITINYQ</sequence>